<dbReference type="PATRIC" id="fig|565050.3.peg.697"/>
<dbReference type="KEGG" id="ccs:CCNA_00706"/>
<evidence type="ECO:0000313" key="2">
    <source>
        <dbReference type="EMBL" id="ACL94171.1"/>
    </source>
</evidence>
<dbReference type="HOGENOM" id="CLU_153726_1_0_5"/>
<keyword evidence="1" id="KW-0812">Transmembrane</keyword>
<dbReference type="RefSeq" id="WP_010918556.1">
    <property type="nucleotide sequence ID" value="NC_011916.1"/>
</dbReference>
<dbReference type="GeneID" id="7330515"/>
<dbReference type="RefSeq" id="YP_002516079.1">
    <property type="nucleotide sequence ID" value="NC_011916.1"/>
</dbReference>
<evidence type="ECO:0008006" key="4">
    <source>
        <dbReference type="Google" id="ProtNLM"/>
    </source>
</evidence>
<reference evidence="2 3" key="1">
    <citation type="journal article" date="2010" name="J. Bacteriol.">
        <title>The genetic basis of laboratory adaptation in Caulobacter crescentus.</title>
        <authorList>
            <person name="Marks M.E."/>
            <person name="Castro-Rojas C.M."/>
            <person name="Teiling C."/>
            <person name="Du L."/>
            <person name="Kapatral V."/>
            <person name="Walunas T.L."/>
            <person name="Crosson S."/>
        </authorList>
    </citation>
    <scope>NUCLEOTIDE SEQUENCE [LARGE SCALE GENOMIC DNA]</scope>
    <source>
        <strain evidence="3">NA1000 / CB15N</strain>
    </source>
</reference>
<protein>
    <recommendedName>
        <fullName evidence="4">UrcA family protein</fullName>
    </recommendedName>
</protein>
<accession>A0A0H3C638</accession>
<keyword evidence="1" id="KW-1133">Transmembrane helix</keyword>
<dbReference type="AlphaFoldDB" id="A0A0H3C638"/>
<feature type="transmembrane region" description="Helical" evidence="1">
    <location>
        <begin position="37"/>
        <end position="58"/>
    </location>
</feature>
<keyword evidence="3" id="KW-1185">Reference proteome</keyword>
<keyword evidence="1" id="KW-0472">Membrane</keyword>
<dbReference type="Proteomes" id="UP000001364">
    <property type="component" value="Chromosome"/>
</dbReference>
<organism evidence="2 3">
    <name type="scientific">Caulobacter vibrioides (strain NA1000 / CB15N)</name>
    <name type="common">Caulobacter crescentus</name>
    <dbReference type="NCBI Taxonomy" id="565050"/>
    <lineage>
        <taxon>Bacteria</taxon>
        <taxon>Pseudomonadati</taxon>
        <taxon>Pseudomonadota</taxon>
        <taxon>Alphaproteobacteria</taxon>
        <taxon>Caulobacterales</taxon>
        <taxon>Caulobacteraceae</taxon>
        <taxon>Caulobacter</taxon>
    </lineage>
</organism>
<gene>
    <name evidence="2" type="ordered locus">CCNA_00706</name>
</gene>
<dbReference type="EMBL" id="CP001340">
    <property type="protein sequence ID" value="ACL94171.1"/>
    <property type="molecule type" value="Genomic_DNA"/>
</dbReference>
<evidence type="ECO:0000256" key="1">
    <source>
        <dbReference type="SAM" id="Phobius"/>
    </source>
</evidence>
<name>A0A0H3C638_CAUVN</name>
<dbReference type="OrthoDB" id="7190171at2"/>
<sequence length="137" mass="14536">MSYIDGGDGRRGEILGAVRGTRREAVALNLLSGTTKMIRMLAIAVTAVMAVSASAANAGEITVKVRGRAAPVVHAEIVSAAQQLCKEDLAGNPKASDLTPYCIREVTRDAVVRAKNPELRAYDKAKGRTAYLRLAAR</sequence>
<proteinExistence type="predicted"/>
<evidence type="ECO:0000313" key="3">
    <source>
        <dbReference type="Proteomes" id="UP000001364"/>
    </source>
</evidence>